<dbReference type="Pfam" id="PF00550">
    <property type="entry name" value="PP-binding"/>
    <property type="match status" value="1"/>
</dbReference>
<reference evidence="2 3" key="1">
    <citation type="journal article" date="2019" name="Emerg. Microbes Infect.">
        <title>Comprehensive subspecies identification of 175 nontuberculous mycobacteria species based on 7547 genomic profiles.</title>
        <authorList>
            <person name="Matsumoto Y."/>
            <person name="Kinjo T."/>
            <person name="Motooka D."/>
            <person name="Nabeya D."/>
            <person name="Jung N."/>
            <person name="Uechi K."/>
            <person name="Horii T."/>
            <person name="Iida T."/>
            <person name="Fujita J."/>
            <person name="Nakamura S."/>
        </authorList>
    </citation>
    <scope>NUCLEOTIDE SEQUENCE [LARGE SCALE GENOMIC DNA]</scope>
    <source>
        <strain evidence="2 3">JCM 30725</strain>
    </source>
</reference>
<dbReference type="Gene3D" id="1.10.1200.10">
    <property type="entry name" value="ACP-like"/>
    <property type="match status" value="1"/>
</dbReference>
<dbReference type="EMBL" id="BLKZ01000002">
    <property type="protein sequence ID" value="GFG93939.1"/>
    <property type="molecule type" value="Genomic_DNA"/>
</dbReference>
<organism evidence="2 3">
    <name type="scientific">Mycobacterium bourgelatii</name>
    <dbReference type="NCBI Taxonomy" id="1273442"/>
    <lineage>
        <taxon>Bacteria</taxon>
        <taxon>Bacillati</taxon>
        <taxon>Actinomycetota</taxon>
        <taxon>Actinomycetes</taxon>
        <taxon>Mycobacteriales</taxon>
        <taxon>Mycobacteriaceae</taxon>
        <taxon>Mycobacterium</taxon>
    </lineage>
</organism>
<gene>
    <name evidence="2" type="ORF">MBOU_59810</name>
</gene>
<evidence type="ECO:0000313" key="2">
    <source>
        <dbReference type="EMBL" id="GFG93939.1"/>
    </source>
</evidence>
<protein>
    <recommendedName>
        <fullName evidence="1">Carrier domain-containing protein</fullName>
    </recommendedName>
</protein>
<evidence type="ECO:0000259" key="1">
    <source>
        <dbReference type="Pfam" id="PF00550"/>
    </source>
</evidence>
<accession>A0A7I9YYY4</accession>
<proteinExistence type="predicted"/>
<dbReference type="InterPro" id="IPR009081">
    <property type="entry name" value="PP-bd_ACP"/>
</dbReference>
<dbReference type="SUPFAM" id="SSF47336">
    <property type="entry name" value="ACP-like"/>
    <property type="match status" value="1"/>
</dbReference>
<name>A0A7I9YYY4_MYCBU</name>
<dbReference type="InterPro" id="IPR036736">
    <property type="entry name" value="ACP-like_sf"/>
</dbReference>
<comment type="caution">
    <text evidence="2">The sequence shown here is derived from an EMBL/GenBank/DDBJ whole genome shotgun (WGS) entry which is preliminary data.</text>
</comment>
<feature type="domain" description="Carrier" evidence="1">
    <location>
        <begin position="19"/>
        <end position="73"/>
    </location>
</feature>
<keyword evidence="3" id="KW-1185">Reference proteome</keyword>
<dbReference type="AlphaFoldDB" id="A0A7I9YYY4"/>
<dbReference type="Proteomes" id="UP000465360">
    <property type="component" value="Unassembled WGS sequence"/>
</dbReference>
<sequence length="100" mass="10924">MDAKPEWAPVSDKDVLRTRIFTALCEVLYIDDSDLADGDDTDLRDLGLDSVRFVLLMKHLGVDRESELPARLAADLSINGWVRELAVAGPMCAATPRGPA</sequence>
<evidence type="ECO:0000313" key="3">
    <source>
        <dbReference type="Proteomes" id="UP000465360"/>
    </source>
</evidence>